<keyword evidence="6" id="KW-1185">Reference proteome</keyword>
<dbReference type="STRING" id="320771.Cflav_PD0583"/>
<keyword evidence="2" id="KW-0238">DNA-binding</keyword>
<sequence>MFPMRNLVKFFAALADPTRLRLLNMMAGGEVCVCHFQGVLQTNQPKISRHLAYLKKAGLVEARRDGKWMHYRLKKQERELEKILAVTLEYVGREGAVRSDVKRLKQICCTPEK</sequence>
<dbReference type="InterPro" id="IPR036390">
    <property type="entry name" value="WH_DNA-bd_sf"/>
</dbReference>
<evidence type="ECO:0000256" key="2">
    <source>
        <dbReference type="ARBA" id="ARBA00023125"/>
    </source>
</evidence>
<keyword evidence="3" id="KW-0804">Transcription</keyword>
<dbReference type="InterPro" id="IPR036388">
    <property type="entry name" value="WH-like_DNA-bd_sf"/>
</dbReference>
<evidence type="ECO:0000313" key="5">
    <source>
        <dbReference type="EMBL" id="EEF57362.1"/>
    </source>
</evidence>
<dbReference type="PROSITE" id="PS50987">
    <property type="entry name" value="HTH_ARSR_2"/>
    <property type="match status" value="1"/>
</dbReference>
<gene>
    <name evidence="5" type="ORF">Cflav_PD0583</name>
</gene>
<dbReference type="InterPro" id="IPR001845">
    <property type="entry name" value="HTH_ArsR_DNA-bd_dom"/>
</dbReference>
<accession>B9XS30</accession>
<evidence type="ECO:0000256" key="3">
    <source>
        <dbReference type="ARBA" id="ARBA00023163"/>
    </source>
</evidence>
<dbReference type="Proteomes" id="UP000003688">
    <property type="component" value="Unassembled WGS sequence"/>
</dbReference>
<dbReference type="InterPro" id="IPR051081">
    <property type="entry name" value="HTH_MetalResp_TranReg"/>
</dbReference>
<evidence type="ECO:0000256" key="1">
    <source>
        <dbReference type="ARBA" id="ARBA00023015"/>
    </source>
</evidence>
<dbReference type="AlphaFoldDB" id="B9XS30"/>
<reference evidence="5 6" key="1">
    <citation type="journal article" date="2011" name="J. Bacteriol.">
        <title>Genome sequence of 'Pedosphaera parvula' Ellin514, an aerobic Verrucomicrobial isolate from pasture soil.</title>
        <authorList>
            <person name="Kant R."/>
            <person name="van Passel M.W."/>
            <person name="Sangwan P."/>
            <person name="Palva A."/>
            <person name="Lucas S."/>
            <person name="Copeland A."/>
            <person name="Lapidus A."/>
            <person name="Glavina Del Rio T."/>
            <person name="Dalin E."/>
            <person name="Tice H."/>
            <person name="Bruce D."/>
            <person name="Goodwin L."/>
            <person name="Pitluck S."/>
            <person name="Chertkov O."/>
            <person name="Larimer F.W."/>
            <person name="Land M.L."/>
            <person name="Hauser L."/>
            <person name="Brettin T.S."/>
            <person name="Detter J.C."/>
            <person name="Han S."/>
            <person name="de Vos W.M."/>
            <person name="Janssen P.H."/>
            <person name="Smidt H."/>
        </authorList>
    </citation>
    <scope>NUCLEOTIDE SEQUENCE [LARGE SCALE GENOMIC DNA]</scope>
    <source>
        <strain evidence="5 6">Ellin514</strain>
    </source>
</reference>
<comment type="caution">
    <text evidence="5">The sequence shown here is derived from an EMBL/GenBank/DDBJ whole genome shotgun (WGS) entry which is preliminary data.</text>
</comment>
<dbReference type="PRINTS" id="PR00778">
    <property type="entry name" value="HTHARSR"/>
</dbReference>
<name>B9XS30_PEDPL</name>
<dbReference type="GO" id="GO:0003677">
    <property type="term" value="F:DNA binding"/>
    <property type="evidence" value="ECO:0007669"/>
    <property type="project" value="UniProtKB-KW"/>
</dbReference>
<dbReference type="SUPFAM" id="SSF46785">
    <property type="entry name" value="Winged helix' DNA-binding domain"/>
    <property type="match status" value="1"/>
</dbReference>
<dbReference type="PANTHER" id="PTHR33154">
    <property type="entry name" value="TRANSCRIPTIONAL REGULATOR, ARSR FAMILY"/>
    <property type="match status" value="1"/>
</dbReference>
<dbReference type="PANTHER" id="PTHR33154:SF18">
    <property type="entry name" value="ARSENICAL RESISTANCE OPERON REPRESSOR"/>
    <property type="match status" value="1"/>
</dbReference>
<dbReference type="CDD" id="cd00090">
    <property type="entry name" value="HTH_ARSR"/>
    <property type="match status" value="1"/>
</dbReference>
<dbReference type="InterPro" id="IPR011991">
    <property type="entry name" value="ArsR-like_HTH"/>
</dbReference>
<feature type="domain" description="HTH arsR-type" evidence="4">
    <location>
        <begin position="1"/>
        <end position="95"/>
    </location>
</feature>
<dbReference type="NCBIfam" id="NF033788">
    <property type="entry name" value="HTH_metalloreg"/>
    <property type="match status" value="1"/>
</dbReference>
<protein>
    <submittedName>
        <fullName evidence="5">Transcriptional regulator, ArsR family</fullName>
    </submittedName>
</protein>
<organism evidence="5 6">
    <name type="scientific">Pedosphaera parvula (strain Ellin514)</name>
    <dbReference type="NCBI Taxonomy" id="320771"/>
    <lineage>
        <taxon>Bacteria</taxon>
        <taxon>Pseudomonadati</taxon>
        <taxon>Verrucomicrobiota</taxon>
        <taxon>Pedosphaerae</taxon>
        <taxon>Pedosphaerales</taxon>
        <taxon>Pedosphaeraceae</taxon>
        <taxon>Pedosphaera</taxon>
    </lineage>
</organism>
<proteinExistence type="predicted"/>
<dbReference type="Gene3D" id="1.10.10.10">
    <property type="entry name" value="Winged helix-like DNA-binding domain superfamily/Winged helix DNA-binding domain"/>
    <property type="match status" value="1"/>
</dbReference>
<dbReference type="Pfam" id="PF01022">
    <property type="entry name" value="HTH_5"/>
    <property type="match status" value="1"/>
</dbReference>
<dbReference type="EMBL" id="ABOX02000072">
    <property type="protein sequence ID" value="EEF57362.1"/>
    <property type="molecule type" value="Genomic_DNA"/>
</dbReference>
<evidence type="ECO:0000313" key="6">
    <source>
        <dbReference type="Proteomes" id="UP000003688"/>
    </source>
</evidence>
<evidence type="ECO:0000259" key="4">
    <source>
        <dbReference type="PROSITE" id="PS50987"/>
    </source>
</evidence>
<keyword evidence="1" id="KW-0805">Transcription regulation</keyword>
<dbReference type="GO" id="GO:0003700">
    <property type="term" value="F:DNA-binding transcription factor activity"/>
    <property type="evidence" value="ECO:0007669"/>
    <property type="project" value="InterPro"/>
</dbReference>
<dbReference type="SMART" id="SM00418">
    <property type="entry name" value="HTH_ARSR"/>
    <property type="match status" value="1"/>
</dbReference>